<gene>
    <name evidence="9" type="ORF">HPP92_017052</name>
</gene>
<protein>
    <recommendedName>
        <fullName evidence="11">Photosystem II core complex proteins psbY, chloroplastic</fullName>
    </recommendedName>
</protein>
<evidence type="ECO:0008006" key="11">
    <source>
        <dbReference type="Google" id="ProtNLM"/>
    </source>
</evidence>
<dbReference type="PANTHER" id="PTHR34790:SF1">
    <property type="entry name" value="PHOTOSYSTEM II CORE COMPLEX PROTEINS PSBY, CHLOROPLASTIC"/>
    <property type="match status" value="1"/>
</dbReference>
<keyword evidence="5" id="KW-0793">Thylakoid</keyword>
<reference evidence="9 10" key="1">
    <citation type="journal article" date="2020" name="Nat. Food">
        <title>A phased Vanilla planifolia genome enables genetic improvement of flavour and production.</title>
        <authorList>
            <person name="Hasing T."/>
            <person name="Tang H."/>
            <person name="Brym M."/>
            <person name="Khazi F."/>
            <person name="Huang T."/>
            <person name="Chambers A.H."/>
        </authorList>
    </citation>
    <scope>NUCLEOTIDE SEQUENCE [LARGE SCALE GENOMIC DNA]</scope>
    <source>
        <tissue evidence="9">Leaf</tissue>
    </source>
</reference>
<evidence type="ECO:0000313" key="10">
    <source>
        <dbReference type="Proteomes" id="UP000636800"/>
    </source>
</evidence>
<evidence type="ECO:0000256" key="5">
    <source>
        <dbReference type="ARBA" id="ARBA00023078"/>
    </source>
</evidence>
<accession>A0A835QMC1</accession>
<dbReference type="HAMAP" id="MF_00717">
    <property type="entry name" value="PSII_PsbY"/>
    <property type="match status" value="2"/>
</dbReference>
<sequence length="196" mass="20014">MATIAVSAASTIGAKCGTIPSKPSNAGEKPATALFSLKTLSKFPITSSAFHPPLSFPPLSPATVFAAALFSSLSSTDAALAAQQIAGLAEGDSRGLALLIPIVPAIAWVLYNILQPALNQINRMRKEKGIVVGFGLGLGMALAPGASAGEVVEMAEAASGDNRGLLLLVPVGVAIAWVLFNILQPALNQINRMRSG</sequence>
<keyword evidence="3 8" id="KW-0812">Transmembrane</keyword>
<comment type="subcellular location">
    <subcellularLocation>
        <location evidence="1">Membrane</location>
    </subcellularLocation>
</comment>
<feature type="transmembrane region" description="Helical" evidence="8">
    <location>
        <begin position="164"/>
        <end position="183"/>
    </location>
</feature>
<evidence type="ECO:0000256" key="1">
    <source>
        <dbReference type="ARBA" id="ARBA00004370"/>
    </source>
</evidence>
<dbReference type="GO" id="GO:0045454">
    <property type="term" value="P:cell redox homeostasis"/>
    <property type="evidence" value="ECO:0007669"/>
    <property type="project" value="TreeGrafter"/>
</dbReference>
<evidence type="ECO:0000313" key="9">
    <source>
        <dbReference type="EMBL" id="KAG0470352.1"/>
    </source>
</evidence>
<keyword evidence="4 8" id="KW-1133">Transmembrane helix</keyword>
<dbReference type="OrthoDB" id="1749910at2759"/>
<comment type="caution">
    <text evidence="9">The sequence shown here is derived from an EMBL/GenBank/DDBJ whole genome shotgun (WGS) entry which is preliminary data.</text>
</comment>
<dbReference type="InterPro" id="IPR038760">
    <property type="entry name" value="PsbY_plant"/>
</dbReference>
<dbReference type="PANTHER" id="PTHR34790">
    <property type="entry name" value="PHOTOSYSTEM II CORE COMPLEX PROTEINS PSBY, CHLOROPLASTIC"/>
    <property type="match status" value="1"/>
</dbReference>
<keyword evidence="6 8" id="KW-0472">Membrane</keyword>
<evidence type="ECO:0000256" key="6">
    <source>
        <dbReference type="ARBA" id="ARBA00023136"/>
    </source>
</evidence>
<dbReference type="Proteomes" id="UP000636800">
    <property type="component" value="Unassembled WGS sequence"/>
</dbReference>
<evidence type="ECO:0000256" key="8">
    <source>
        <dbReference type="SAM" id="Phobius"/>
    </source>
</evidence>
<evidence type="ECO:0000256" key="7">
    <source>
        <dbReference type="ARBA" id="ARBA00023276"/>
    </source>
</evidence>
<name>A0A835QMC1_VANPL</name>
<proteinExistence type="inferred from homology"/>
<dbReference type="EMBL" id="JADCNL010000008">
    <property type="protein sequence ID" value="KAG0470352.1"/>
    <property type="molecule type" value="Genomic_DNA"/>
</dbReference>
<feature type="transmembrane region" description="Helical" evidence="8">
    <location>
        <begin position="96"/>
        <end position="118"/>
    </location>
</feature>
<feature type="transmembrane region" description="Helical" evidence="8">
    <location>
        <begin position="130"/>
        <end position="152"/>
    </location>
</feature>
<dbReference type="GO" id="GO:0009534">
    <property type="term" value="C:chloroplast thylakoid"/>
    <property type="evidence" value="ECO:0007669"/>
    <property type="project" value="TreeGrafter"/>
</dbReference>
<dbReference type="Pfam" id="PF06298">
    <property type="entry name" value="PsbY"/>
    <property type="match status" value="2"/>
</dbReference>
<evidence type="ECO:0000256" key="3">
    <source>
        <dbReference type="ARBA" id="ARBA00022692"/>
    </source>
</evidence>
<keyword evidence="10" id="KW-1185">Reference proteome</keyword>
<organism evidence="9 10">
    <name type="scientific">Vanilla planifolia</name>
    <name type="common">Vanilla</name>
    <dbReference type="NCBI Taxonomy" id="51239"/>
    <lineage>
        <taxon>Eukaryota</taxon>
        <taxon>Viridiplantae</taxon>
        <taxon>Streptophyta</taxon>
        <taxon>Embryophyta</taxon>
        <taxon>Tracheophyta</taxon>
        <taxon>Spermatophyta</taxon>
        <taxon>Magnoliopsida</taxon>
        <taxon>Liliopsida</taxon>
        <taxon>Asparagales</taxon>
        <taxon>Orchidaceae</taxon>
        <taxon>Vanilloideae</taxon>
        <taxon>Vanilleae</taxon>
        <taxon>Vanilla</taxon>
    </lineage>
</organism>
<keyword evidence="2" id="KW-0602">Photosynthesis</keyword>
<dbReference type="GO" id="GO:0015979">
    <property type="term" value="P:photosynthesis"/>
    <property type="evidence" value="ECO:0007669"/>
    <property type="project" value="UniProtKB-KW"/>
</dbReference>
<dbReference type="AlphaFoldDB" id="A0A835QMC1"/>
<keyword evidence="7" id="KW-0604">Photosystem II</keyword>
<evidence type="ECO:0000256" key="4">
    <source>
        <dbReference type="ARBA" id="ARBA00022989"/>
    </source>
</evidence>
<dbReference type="GO" id="GO:0009523">
    <property type="term" value="C:photosystem II"/>
    <property type="evidence" value="ECO:0007669"/>
    <property type="project" value="UniProtKB-KW"/>
</dbReference>
<evidence type="ECO:0000256" key="2">
    <source>
        <dbReference type="ARBA" id="ARBA00022531"/>
    </source>
</evidence>
<dbReference type="GO" id="GO:0030145">
    <property type="term" value="F:manganese ion binding"/>
    <property type="evidence" value="ECO:0007669"/>
    <property type="project" value="InterPro"/>
</dbReference>
<dbReference type="InterPro" id="IPR009388">
    <property type="entry name" value="PSII_PsbY"/>
</dbReference>